<feature type="domain" description="FAD-binding PCMH-type" evidence="4">
    <location>
        <begin position="193"/>
        <end position="372"/>
    </location>
</feature>
<protein>
    <submittedName>
        <fullName evidence="5">FAD-binding domain-containing protein</fullName>
    </submittedName>
</protein>
<organism evidence="5 6">
    <name type="scientific">Amniculicola lignicola CBS 123094</name>
    <dbReference type="NCBI Taxonomy" id="1392246"/>
    <lineage>
        <taxon>Eukaryota</taxon>
        <taxon>Fungi</taxon>
        <taxon>Dikarya</taxon>
        <taxon>Ascomycota</taxon>
        <taxon>Pezizomycotina</taxon>
        <taxon>Dothideomycetes</taxon>
        <taxon>Pleosporomycetidae</taxon>
        <taxon>Pleosporales</taxon>
        <taxon>Amniculicolaceae</taxon>
        <taxon>Amniculicola</taxon>
    </lineage>
</organism>
<evidence type="ECO:0000259" key="4">
    <source>
        <dbReference type="PROSITE" id="PS51387"/>
    </source>
</evidence>
<dbReference type="AlphaFoldDB" id="A0A6A5VWK4"/>
<dbReference type="EMBL" id="ML977679">
    <property type="protein sequence ID" value="KAF1993923.1"/>
    <property type="molecule type" value="Genomic_DNA"/>
</dbReference>
<dbReference type="PANTHER" id="PTHR13878">
    <property type="entry name" value="GULONOLACTONE OXIDASE"/>
    <property type="match status" value="1"/>
</dbReference>
<evidence type="ECO:0000313" key="5">
    <source>
        <dbReference type="EMBL" id="KAF1993923.1"/>
    </source>
</evidence>
<dbReference type="Gene3D" id="3.30.465.10">
    <property type="match status" value="2"/>
</dbReference>
<dbReference type="InterPro" id="IPR006094">
    <property type="entry name" value="Oxid_FAD_bind_N"/>
</dbReference>
<evidence type="ECO:0000256" key="2">
    <source>
        <dbReference type="ARBA" id="ARBA00023002"/>
    </source>
</evidence>
<evidence type="ECO:0000313" key="6">
    <source>
        <dbReference type="Proteomes" id="UP000799779"/>
    </source>
</evidence>
<evidence type="ECO:0000256" key="3">
    <source>
        <dbReference type="SAM" id="SignalP"/>
    </source>
</evidence>
<dbReference type="InterPro" id="IPR016166">
    <property type="entry name" value="FAD-bd_PCMH"/>
</dbReference>
<dbReference type="Proteomes" id="UP000799779">
    <property type="component" value="Unassembled WGS sequence"/>
</dbReference>
<dbReference type="PANTHER" id="PTHR13878:SF91">
    <property type="entry name" value="FAD BINDING DOMAIN PROTEIN (AFU_ORTHOLOGUE AFUA_6G12070)-RELATED"/>
    <property type="match status" value="1"/>
</dbReference>
<accession>A0A6A5VWK4</accession>
<sequence>MLATFVLSLASAALISAQSSVELPSASAAVETVAATPSAVAVPLFSDETEQLTDGVVSSLLDNEDLAEFAHLFAFADTTNAMNSTAARRVRSLNSGCKTAPGDLLWPSSLAWGIFDLLLGGALNTIVPIASVCYPKSDYKNYDAKQCAYITTNWAALNGKVHTDSDSSMMFPLYEGNTCPQGTNTSALGTCTQGGFSSYSVHVTNVAQIQLAVNFARTLNLRLVVKNTGHDYNGRSTGKYALSIWTHNLKEITYTAKYKSSVYSGPVFKLGAGVQGFELLAAANKYGVSAVAGICPTVGVAGGYTAGGGHSPLMQLFGMGADQVLELQVVTADGRFVTATQTSNTDLYWALLGGGGNTFGVVTSIVVKVYPKVPVTTSVFNFTTSATVDATTFWEGVQAFWDEMPTYNAAKTYSYFSIMALGPGAYSFSMSPFFATQMTIAQYNALTKTFFNKLKALNIAYNIETQYFDNFYSAYQASWANSDFAIGGVGAVPGNRIIPTENWASANIRNKTFAAVKNAVDNSLLINIYHQSPVAQSKIVNSVNPAFRVEASMLVAIVLNLDPSPAGLKATNEQLTNTVLGPLRDLTPNGGAYGNEADPAEPNFQKSFWGSNYARLLKIKNSVDPTGLFYSHNGVGSESWVVRDPDIGVPSQNGKLCRV</sequence>
<dbReference type="OrthoDB" id="9983560at2759"/>
<feature type="chain" id="PRO_5025561564" evidence="3">
    <location>
        <begin position="18"/>
        <end position="659"/>
    </location>
</feature>
<dbReference type="PROSITE" id="PS51387">
    <property type="entry name" value="FAD_PCMH"/>
    <property type="match status" value="1"/>
</dbReference>
<feature type="non-terminal residue" evidence="5">
    <location>
        <position position="659"/>
    </location>
</feature>
<dbReference type="InterPro" id="IPR050432">
    <property type="entry name" value="FAD-linked_Oxidoreductases_BP"/>
</dbReference>
<dbReference type="GO" id="GO:0071949">
    <property type="term" value="F:FAD binding"/>
    <property type="evidence" value="ECO:0007669"/>
    <property type="project" value="InterPro"/>
</dbReference>
<dbReference type="Pfam" id="PF01565">
    <property type="entry name" value="FAD_binding_4"/>
    <property type="match status" value="1"/>
</dbReference>
<keyword evidence="3" id="KW-0732">Signal</keyword>
<dbReference type="InterPro" id="IPR012951">
    <property type="entry name" value="BBE"/>
</dbReference>
<keyword evidence="6" id="KW-1185">Reference proteome</keyword>
<dbReference type="SUPFAM" id="SSF56176">
    <property type="entry name" value="FAD-binding/transporter-associated domain-like"/>
    <property type="match status" value="1"/>
</dbReference>
<reference evidence="5" key="1">
    <citation type="journal article" date="2020" name="Stud. Mycol.">
        <title>101 Dothideomycetes genomes: a test case for predicting lifestyles and emergence of pathogens.</title>
        <authorList>
            <person name="Haridas S."/>
            <person name="Albert R."/>
            <person name="Binder M."/>
            <person name="Bloem J."/>
            <person name="Labutti K."/>
            <person name="Salamov A."/>
            <person name="Andreopoulos B."/>
            <person name="Baker S."/>
            <person name="Barry K."/>
            <person name="Bills G."/>
            <person name="Bluhm B."/>
            <person name="Cannon C."/>
            <person name="Castanera R."/>
            <person name="Culley D."/>
            <person name="Daum C."/>
            <person name="Ezra D."/>
            <person name="Gonzalez J."/>
            <person name="Henrissat B."/>
            <person name="Kuo A."/>
            <person name="Liang C."/>
            <person name="Lipzen A."/>
            <person name="Lutzoni F."/>
            <person name="Magnuson J."/>
            <person name="Mondo S."/>
            <person name="Nolan M."/>
            <person name="Ohm R."/>
            <person name="Pangilinan J."/>
            <person name="Park H.-J."/>
            <person name="Ramirez L."/>
            <person name="Alfaro M."/>
            <person name="Sun H."/>
            <person name="Tritt A."/>
            <person name="Yoshinaga Y."/>
            <person name="Zwiers L.-H."/>
            <person name="Turgeon B."/>
            <person name="Goodwin S."/>
            <person name="Spatafora J."/>
            <person name="Crous P."/>
            <person name="Grigoriev I."/>
        </authorList>
    </citation>
    <scope>NUCLEOTIDE SEQUENCE</scope>
    <source>
        <strain evidence="5">CBS 123094</strain>
    </source>
</reference>
<feature type="signal peptide" evidence="3">
    <location>
        <begin position="1"/>
        <end position="17"/>
    </location>
</feature>
<gene>
    <name evidence="5" type="ORF">P154DRAFT_476808</name>
</gene>
<proteinExistence type="inferred from homology"/>
<dbReference type="InterPro" id="IPR016169">
    <property type="entry name" value="FAD-bd_PCMH_sub2"/>
</dbReference>
<dbReference type="InterPro" id="IPR036318">
    <property type="entry name" value="FAD-bd_PCMH-like_sf"/>
</dbReference>
<comment type="similarity">
    <text evidence="1">Belongs to the oxygen-dependent FAD-linked oxidoreductase family.</text>
</comment>
<name>A0A6A5VWK4_9PLEO</name>
<dbReference type="GO" id="GO:0016491">
    <property type="term" value="F:oxidoreductase activity"/>
    <property type="evidence" value="ECO:0007669"/>
    <property type="project" value="UniProtKB-KW"/>
</dbReference>
<keyword evidence="2" id="KW-0560">Oxidoreductase</keyword>
<evidence type="ECO:0000256" key="1">
    <source>
        <dbReference type="ARBA" id="ARBA00005466"/>
    </source>
</evidence>
<dbReference type="Pfam" id="PF08031">
    <property type="entry name" value="BBE"/>
    <property type="match status" value="1"/>
</dbReference>